<dbReference type="Gene3D" id="1.10.287.130">
    <property type="match status" value="1"/>
</dbReference>
<dbReference type="SUPFAM" id="SSF55874">
    <property type="entry name" value="ATPase domain of HSP90 chaperone/DNA topoisomerase II/histidine kinase"/>
    <property type="match status" value="1"/>
</dbReference>
<evidence type="ECO:0000256" key="11">
    <source>
        <dbReference type="ARBA" id="ARBA00022989"/>
    </source>
</evidence>
<dbReference type="PANTHER" id="PTHR43047:SF64">
    <property type="entry name" value="HISTIDINE KINASE CONTAINING CHEY-HOMOLOGOUS RECEIVER DOMAIN AND PAS DOMAIN-RELATED"/>
    <property type="match status" value="1"/>
</dbReference>
<evidence type="ECO:0000259" key="20">
    <source>
        <dbReference type="PROSITE" id="PS50894"/>
    </source>
</evidence>
<keyword evidence="10" id="KW-0547">Nucleotide-binding</keyword>
<evidence type="ECO:0000313" key="22">
    <source>
        <dbReference type="Proteomes" id="UP000609651"/>
    </source>
</evidence>
<dbReference type="PROSITE" id="PS50110">
    <property type="entry name" value="RESPONSE_REGULATORY"/>
    <property type="match status" value="1"/>
</dbReference>
<dbReference type="CDD" id="cd00082">
    <property type="entry name" value="HisKA"/>
    <property type="match status" value="1"/>
</dbReference>
<keyword evidence="16" id="KW-0732">Signal</keyword>
<evidence type="ECO:0000256" key="7">
    <source>
        <dbReference type="ARBA" id="ARBA00022679"/>
    </source>
</evidence>
<name>A0ABX1VCE8_9PLAN</name>
<accession>A0ABX1VCE8</accession>
<evidence type="ECO:0000256" key="3">
    <source>
        <dbReference type="ARBA" id="ARBA00012438"/>
    </source>
</evidence>
<evidence type="ECO:0000259" key="17">
    <source>
        <dbReference type="PROSITE" id="PS50109"/>
    </source>
</evidence>
<protein>
    <recommendedName>
        <fullName evidence="3">histidine kinase</fullName>
        <ecNumber evidence="3">2.7.13.3</ecNumber>
    </recommendedName>
</protein>
<dbReference type="Pfam" id="PF00072">
    <property type="entry name" value="Response_reg"/>
    <property type="match status" value="1"/>
</dbReference>
<feature type="modified residue" description="4-aspartylphosphate" evidence="14">
    <location>
        <position position="657"/>
    </location>
</feature>
<feature type="modified residue" description="Phosphohistidine" evidence="13">
    <location>
        <position position="815"/>
    </location>
</feature>
<dbReference type="PRINTS" id="PR00344">
    <property type="entry name" value="BCTRLSENSOR"/>
</dbReference>
<keyword evidence="11" id="KW-1133">Transmembrane helix</keyword>
<dbReference type="PROSITE" id="PS50113">
    <property type="entry name" value="PAC"/>
    <property type="match status" value="1"/>
</dbReference>
<comment type="subcellular location">
    <subcellularLocation>
        <location evidence="2">Cell inner membrane</location>
        <topology evidence="2">Multi-pass membrane protein</topology>
    </subcellularLocation>
</comment>
<dbReference type="InterPro" id="IPR005467">
    <property type="entry name" value="His_kinase_dom"/>
</dbReference>
<comment type="caution">
    <text evidence="21">The sequence shown here is derived from an EMBL/GenBank/DDBJ whole genome shotgun (WGS) entry which is preliminary data.</text>
</comment>
<dbReference type="InterPro" id="IPR011006">
    <property type="entry name" value="CheY-like_superfamily"/>
</dbReference>
<keyword evidence="8" id="KW-0812">Transmembrane</keyword>
<keyword evidence="6 14" id="KW-0597">Phosphoprotein</keyword>
<evidence type="ECO:0000256" key="9">
    <source>
        <dbReference type="ARBA" id="ARBA00022777"/>
    </source>
</evidence>
<organism evidence="21 22">
    <name type="scientific">Alienimonas chondri</name>
    <dbReference type="NCBI Taxonomy" id="2681879"/>
    <lineage>
        <taxon>Bacteria</taxon>
        <taxon>Pseudomonadati</taxon>
        <taxon>Planctomycetota</taxon>
        <taxon>Planctomycetia</taxon>
        <taxon>Planctomycetales</taxon>
        <taxon>Planctomycetaceae</taxon>
        <taxon>Alienimonas</taxon>
    </lineage>
</organism>
<evidence type="ECO:0000256" key="4">
    <source>
        <dbReference type="ARBA" id="ARBA00022475"/>
    </source>
</evidence>
<reference evidence="21 22" key="1">
    <citation type="journal article" date="2020" name="Syst. Appl. Microbiol.">
        <title>Alienimonas chondri sp. nov., a novel planctomycete isolated from the biofilm of the red alga Chondrus crispus.</title>
        <authorList>
            <person name="Vitorino I."/>
            <person name="Albuquerque L."/>
            <person name="Wiegand S."/>
            <person name="Kallscheuer N."/>
            <person name="da Costa M.S."/>
            <person name="Lobo-da-Cunha A."/>
            <person name="Jogler C."/>
            <person name="Lage O.M."/>
        </authorList>
    </citation>
    <scope>NUCLEOTIDE SEQUENCE [LARGE SCALE GENOMIC DNA]</scope>
    <source>
        <strain evidence="21 22">LzC2</strain>
    </source>
</reference>
<dbReference type="SMART" id="SM00388">
    <property type="entry name" value="HisKA"/>
    <property type="match status" value="1"/>
</dbReference>
<dbReference type="InterPro" id="IPR013656">
    <property type="entry name" value="PAS_4"/>
</dbReference>
<dbReference type="InterPro" id="IPR004358">
    <property type="entry name" value="Sig_transdc_His_kin-like_C"/>
</dbReference>
<feature type="domain" description="Response regulatory" evidence="18">
    <location>
        <begin position="608"/>
        <end position="722"/>
    </location>
</feature>
<dbReference type="CDD" id="cd16922">
    <property type="entry name" value="HATPase_EvgS-ArcB-TorS-like"/>
    <property type="match status" value="1"/>
</dbReference>
<dbReference type="InterPro" id="IPR035965">
    <property type="entry name" value="PAS-like_dom_sf"/>
</dbReference>
<dbReference type="EMBL" id="WTPX01000037">
    <property type="protein sequence ID" value="NNJ25443.1"/>
    <property type="molecule type" value="Genomic_DNA"/>
</dbReference>
<dbReference type="Gene3D" id="1.20.120.160">
    <property type="entry name" value="HPT domain"/>
    <property type="match status" value="1"/>
</dbReference>
<dbReference type="PANTHER" id="PTHR43047">
    <property type="entry name" value="TWO-COMPONENT HISTIDINE PROTEIN KINASE"/>
    <property type="match status" value="1"/>
</dbReference>
<feature type="domain" description="PAC" evidence="19">
    <location>
        <begin position="287"/>
        <end position="343"/>
    </location>
</feature>
<dbReference type="Gene3D" id="3.30.450.20">
    <property type="entry name" value="PAS domain"/>
    <property type="match status" value="1"/>
</dbReference>
<dbReference type="InterPro" id="IPR036890">
    <property type="entry name" value="HATPase_C_sf"/>
</dbReference>
<evidence type="ECO:0000256" key="14">
    <source>
        <dbReference type="PROSITE-ProRule" id="PRU00169"/>
    </source>
</evidence>
<dbReference type="Pfam" id="PF00512">
    <property type="entry name" value="HisKA"/>
    <property type="match status" value="1"/>
</dbReference>
<dbReference type="Pfam" id="PF02518">
    <property type="entry name" value="HATPase_c"/>
    <property type="match status" value="1"/>
</dbReference>
<dbReference type="InterPro" id="IPR003594">
    <property type="entry name" value="HATPase_dom"/>
</dbReference>
<dbReference type="SMART" id="SM00387">
    <property type="entry name" value="HATPase_c"/>
    <property type="match status" value="1"/>
</dbReference>
<evidence type="ECO:0000256" key="15">
    <source>
        <dbReference type="SAM" id="MobiDB-lite"/>
    </source>
</evidence>
<keyword evidence="9 21" id="KW-0418">Kinase</keyword>
<keyword evidence="4" id="KW-1003">Cell membrane</keyword>
<evidence type="ECO:0000256" key="16">
    <source>
        <dbReference type="SAM" id="SignalP"/>
    </source>
</evidence>
<feature type="signal peptide" evidence="16">
    <location>
        <begin position="1"/>
        <end position="21"/>
    </location>
</feature>
<dbReference type="Pfam" id="PF08448">
    <property type="entry name" value="PAS_4"/>
    <property type="match status" value="1"/>
</dbReference>
<evidence type="ECO:0000259" key="18">
    <source>
        <dbReference type="PROSITE" id="PS50110"/>
    </source>
</evidence>
<dbReference type="SUPFAM" id="SSF55785">
    <property type="entry name" value="PYP-like sensor domain (PAS domain)"/>
    <property type="match status" value="1"/>
</dbReference>
<dbReference type="InterPro" id="IPR001789">
    <property type="entry name" value="Sig_transdc_resp-reg_receiver"/>
</dbReference>
<keyword evidence="5" id="KW-0997">Cell inner membrane</keyword>
<dbReference type="InterPro" id="IPR036641">
    <property type="entry name" value="HPT_dom_sf"/>
</dbReference>
<dbReference type="InterPro" id="IPR036097">
    <property type="entry name" value="HisK_dim/P_sf"/>
</dbReference>
<dbReference type="CDD" id="cd17546">
    <property type="entry name" value="REC_hyHK_CKI1_RcsC-like"/>
    <property type="match status" value="1"/>
</dbReference>
<dbReference type="SMART" id="SM00448">
    <property type="entry name" value="REC"/>
    <property type="match status" value="1"/>
</dbReference>
<dbReference type="Gene3D" id="3.30.565.10">
    <property type="entry name" value="Histidine kinase-like ATPase, C-terminal domain"/>
    <property type="match status" value="1"/>
</dbReference>
<feature type="chain" id="PRO_5045342785" description="histidine kinase" evidence="16">
    <location>
        <begin position="22"/>
        <end position="872"/>
    </location>
</feature>
<evidence type="ECO:0000256" key="6">
    <source>
        <dbReference type="ARBA" id="ARBA00022553"/>
    </source>
</evidence>
<dbReference type="SUPFAM" id="SSF47226">
    <property type="entry name" value="Histidine-containing phosphotransfer domain, HPT domain"/>
    <property type="match status" value="1"/>
</dbReference>
<keyword evidence="12" id="KW-0472">Membrane</keyword>
<dbReference type="Proteomes" id="UP000609651">
    <property type="component" value="Unassembled WGS sequence"/>
</dbReference>
<proteinExistence type="predicted"/>
<dbReference type="SUPFAM" id="SSF52172">
    <property type="entry name" value="CheY-like"/>
    <property type="match status" value="1"/>
</dbReference>
<evidence type="ECO:0000256" key="10">
    <source>
        <dbReference type="ARBA" id="ARBA00022840"/>
    </source>
</evidence>
<dbReference type="GO" id="GO:0004673">
    <property type="term" value="F:protein histidine kinase activity"/>
    <property type="evidence" value="ECO:0007669"/>
    <property type="project" value="UniProtKB-EC"/>
</dbReference>
<feature type="domain" description="Histidine kinase" evidence="17">
    <location>
        <begin position="361"/>
        <end position="585"/>
    </location>
</feature>
<dbReference type="SUPFAM" id="SSF47384">
    <property type="entry name" value="Homodimeric domain of signal transducing histidine kinase"/>
    <property type="match status" value="1"/>
</dbReference>
<evidence type="ECO:0000256" key="8">
    <source>
        <dbReference type="ARBA" id="ARBA00022692"/>
    </source>
</evidence>
<dbReference type="PROSITE" id="PS50109">
    <property type="entry name" value="HIS_KIN"/>
    <property type="match status" value="1"/>
</dbReference>
<feature type="region of interest" description="Disordered" evidence="15">
    <location>
        <begin position="241"/>
        <end position="273"/>
    </location>
</feature>
<comment type="catalytic activity">
    <reaction evidence="1">
        <text>ATP + protein L-histidine = ADP + protein N-phospho-L-histidine.</text>
        <dbReference type="EC" id="2.7.13.3"/>
    </reaction>
</comment>
<evidence type="ECO:0000313" key="21">
    <source>
        <dbReference type="EMBL" id="NNJ25443.1"/>
    </source>
</evidence>
<dbReference type="InterPro" id="IPR003661">
    <property type="entry name" value="HisK_dim/P_dom"/>
</dbReference>
<feature type="compositionally biased region" description="Basic and acidic residues" evidence="15">
    <location>
        <begin position="249"/>
        <end position="265"/>
    </location>
</feature>
<evidence type="ECO:0000259" key="19">
    <source>
        <dbReference type="PROSITE" id="PS50113"/>
    </source>
</evidence>
<keyword evidence="22" id="KW-1185">Reference proteome</keyword>
<sequence length="872" mass="94972">MVRRRHIVAVCLLGVCSLALYEVATRSLDSLRGDADLIHRTGRPRMLSQSLTATAFAITGLPDGAQRETERRRMAELSGRFEEEHRDVLTVWFERSATNRASDGLSDELTGGFERFEASVEAFLASTEPSLAKTDEQARDVRGKAMELRARSQRYIVLIDRFVERAASRADTSHRGASLSLAACFLSLAAVTGLSLWPTANLVQRQMRELIDSRQETQGILDTIPARIWYKDMNNRVLRRNRAAAETPPRPDESVERKASCERAGSDAAPGEPAEFLDDERQVLQTRRPVIGVVEAIDEPGADRRWLRTDKLPVLDAEGDVRGLICVSTDITELKAAEEKLETACLAAEEADRAKSAFLATISHEIRTPLNGVSGMMDLMMETDLTDHQRDLLETAKESAAGLLTLINDLLDFSKIEAGKLDLFEVPFAPRTCVEQVVKLLRSGAEKKGLSLTAEIADDVPEAALGDGDRLRQVLVNLIGNAVKFTAEGGVSIRVERAARTAVADGKTWLRVAVKDTGIGIAAEAQRRIFEPFAQADGSTTRRYGGTGLGLSICSRLVRLMGGDLTVRSEPGRGSTFSFYIVVGPHEGPLQPLAPHRQTANVRVRPLEILLAEDNPVNQKYALAVLRGEGHDVTLAENGLRAVEACRDRTFDLIVMDMSMPELDGLSAIRQLRGSGYEGSILVHSAFAMDRDRDECLAAGADGHLPKPVKAEELRTAVLAAVPDAALPPVPSEAPSIDDQIAEDETAAPAAGAEDGANAEAVGVSVEELLDRFDGDLEQLRSLTTILLDDGPKCLKQVRSSAERRDADAVEIAAHRLKGSMNLFGFDRTSDAARRVELDARVGLTDDLEALLVELEATYGQTERLLKSVLDD</sequence>
<dbReference type="Gene3D" id="3.40.50.2300">
    <property type="match status" value="1"/>
</dbReference>
<evidence type="ECO:0000256" key="13">
    <source>
        <dbReference type="PROSITE-ProRule" id="PRU00110"/>
    </source>
</evidence>
<gene>
    <name evidence="21" type="primary">rcsC_4</name>
    <name evidence="21" type="ORF">LzC2_15130</name>
</gene>
<evidence type="ECO:0000256" key="1">
    <source>
        <dbReference type="ARBA" id="ARBA00000085"/>
    </source>
</evidence>
<feature type="domain" description="HPt" evidence="20">
    <location>
        <begin position="776"/>
        <end position="869"/>
    </location>
</feature>
<keyword evidence="10" id="KW-0067">ATP-binding</keyword>
<evidence type="ECO:0000256" key="12">
    <source>
        <dbReference type="ARBA" id="ARBA00023136"/>
    </source>
</evidence>
<dbReference type="InterPro" id="IPR008207">
    <property type="entry name" value="Sig_transdc_His_kin_Hpt_dom"/>
</dbReference>
<evidence type="ECO:0000256" key="2">
    <source>
        <dbReference type="ARBA" id="ARBA00004429"/>
    </source>
</evidence>
<dbReference type="EC" id="2.7.13.3" evidence="3"/>
<dbReference type="InterPro" id="IPR000700">
    <property type="entry name" value="PAS-assoc_C"/>
</dbReference>
<dbReference type="PROSITE" id="PS50894">
    <property type="entry name" value="HPT"/>
    <property type="match status" value="1"/>
</dbReference>
<keyword evidence="7 21" id="KW-0808">Transferase</keyword>
<dbReference type="Pfam" id="PF01627">
    <property type="entry name" value="Hpt"/>
    <property type="match status" value="1"/>
</dbReference>
<evidence type="ECO:0000256" key="5">
    <source>
        <dbReference type="ARBA" id="ARBA00022519"/>
    </source>
</evidence>